<dbReference type="PRINTS" id="PR00781">
    <property type="entry name" value="LIPOSIGPTASE"/>
</dbReference>
<comment type="similarity">
    <text evidence="1 9 11">Belongs to the peptidase A8 family.</text>
</comment>
<keyword evidence="13" id="KW-1185">Reference proteome</keyword>
<dbReference type="PANTHER" id="PTHR33695:SF1">
    <property type="entry name" value="LIPOPROTEIN SIGNAL PEPTIDASE"/>
    <property type="match status" value="1"/>
</dbReference>
<accession>A0A829YNU0</accession>
<keyword evidence="2 9" id="KW-1003">Cell membrane</keyword>
<evidence type="ECO:0000256" key="5">
    <source>
        <dbReference type="ARBA" id="ARBA00022750"/>
    </source>
</evidence>
<dbReference type="GO" id="GO:0006508">
    <property type="term" value="P:proteolysis"/>
    <property type="evidence" value="ECO:0007669"/>
    <property type="project" value="UniProtKB-KW"/>
</dbReference>
<feature type="active site" evidence="9">
    <location>
        <position position="148"/>
    </location>
</feature>
<evidence type="ECO:0000256" key="11">
    <source>
        <dbReference type="RuleBase" id="RU004181"/>
    </source>
</evidence>
<evidence type="ECO:0000256" key="9">
    <source>
        <dbReference type="HAMAP-Rule" id="MF_00161"/>
    </source>
</evidence>
<comment type="catalytic activity">
    <reaction evidence="9 10">
        <text>Release of signal peptides from bacterial membrane prolipoproteins. Hydrolyzes -Xaa-Yaa-Zaa-|-(S,diacylglyceryl)Cys-, in which Xaa is hydrophobic (preferably Leu), and Yaa (Ala or Ser) and Zaa (Gly or Ala) have small, neutral side chains.</text>
        <dbReference type="EC" id="3.4.23.36"/>
    </reaction>
</comment>
<dbReference type="EMBL" id="BLJN01000009">
    <property type="protein sequence ID" value="GFE84631.1"/>
    <property type="molecule type" value="Genomic_DNA"/>
</dbReference>
<protein>
    <recommendedName>
        <fullName evidence="9">Lipoprotein signal peptidase</fullName>
        <ecNumber evidence="9">3.4.23.36</ecNumber>
    </recommendedName>
    <alternativeName>
        <fullName evidence="9">Prolipoprotein signal peptidase</fullName>
    </alternativeName>
    <alternativeName>
        <fullName evidence="9">Signal peptidase II</fullName>
        <shortName evidence="9">SPase II</shortName>
    </alternativeName>
</protein>
<dbReference type="InterPro" id="IPR001872">
    <property type="entry name" value="Peptidase_A8"/>
</dbReference>
<feature type="transmembrane region" description="Helical" evidence="9">
    <location>
        <begin position="102"/>
        <end position="120"/>
    </location>
</feature>
<dbReference type="RefSeq" id="WP_161816215.1">
    <property type="nucleotide sequence ID" value="NZ_BLJN01000009.1"/>
</dbReference>
<evidence type="ECO:0000256" key="6">
    <source>
        <dbReference type="ARBA" id="ARBA00022801"/>
    </source>
</evidence>
<evidence type="ECO:0000256" key="8">
    <source>
        <dbReference type="ARBA" id="ARBA00023136"/>
    </source>
</evidence>
<evidence type="ECO:0000313" key="12">
    <source>
        <dbReference type="EMBL" id="GFE84631.1"/>
    </source>
</evidence>
<reference evidence="13" key="1">
    <citation type="submission" date="2020-01" db="EMBL/GenBank/DDBJ databases">
        <title>'Steroidobacter agaridevorans' sp. nov., agar-degrading bacteria isolated from rhizosphere soils.</title>
        <authorList>
            <person name="Ikenaga M."/>
            <person name="Kataoka M."/>
            <person name="Murouchi A."/>
            <person name="Katsuragi S."/>
            <person name="Sakai M."/>
        </authorList>
    </citation>
    <scope>NUCLEOTIDE SEQUENCE [LARGE SCALE GENOMIC DNA]</scope>
    <source>
        <strain evidence="13">YU21-B</strain>
    </source>
</reference>
<dbReference type="GO" id="GO:0005886">
    <property type="term" value="C:plasma membrane"/>
    <property type="evidence" value="ECO:0007669"/>
    <property type="project" value="UniProtKB-SubCell"/>
</dbReference>
<keyword evidence="6 9" id="KW-0378">Hydrolase</keyword>
<comment type="pathway">
    <text evidence="9">Protein modification; lipoprotein biosynthesis (signal peptide cleavage).</text>
</comment>
<evidence type="ECO:0000256" key="10">
    <source>
        <dbReference type="RuleBase" id="RU000594"/>
    </source>
</evidence>
<keyword evidence="5 9" id="KW-0064">Aspartyl protease</keyword>
<comment type="function">
    <text evidence="9 10">This protein specifically catalyzes the removal of signal peptides from prolipoproteins.</text>
</comment>
<keyword evidence="3 9" id="KW-0645">Protease</keyword>
<evidence type="ECO:0000256" key="1">
    <source>
        <dbReference type="ARBA" id="ARBA00006139"/>
    </source>
</evidence>
<keyword evidence="4 9" id="KW-0812">Transmembrane</keyword>
<evidence type="ECO:0000256" key="3">
    <source>
        <dbReference type="ARBA" id="ARBA00022670"/>
    </source>
</evidence>
<feature type="transmembrane region" description="Helical" evidence="9">
    <location>
        <begin position="143"/>
        <end position="164"/>
    </location>
</feature>
<keyword evidence="8 9" id="KW-0472">Membrane</keyword>
<comment type="caution">
    <text evidence="12">The sequence shown here is derived from an EMBL/GenBank/DDBJ whole genome shotgun (WGS) entry which is preliminary data.</text>
</comment>
<keyword evidence="12" id="KW-0449">Lipoprotein</keyword>
<evidence type="ECO:0000313" key="13">
    <source>
        <dbReference type="Proteomes" id="UP000445000"/>
    </source>
</evidence>
<gene>
    <name evidence="9 12" type="primary">lspA</name>
    <name evidence="12" type="ORF">GCM10011487_66310</name>
</gene>
<feature type="active site" evidence="9">
    <location>
        <position position="130"/>
    </location>
</feature>
<dbReference type="GO" id="GO:0004190">
    <property type="term" value="F:aspartic-type endopeptidase activity"/>
    <property type="evidence" value="ECO:0007669"/>
    <property type="project" value="UniProtKB-UniRule"/>
</dbReference>
<dbReference type="HAMAP" id="MF_00161">
    <property type="entry name" value="LspA"/>
    <property type="match status" value="1"/>
</dbReference>
<dbReference type="AlphaFoldDB" id="A0A829YNU0"/>
<dbReference type="Proteomes" id="UP000445000">
    <property type="component" value="Unassembled WGS sequence"/>
</dbReference>
<keyword evidence="7 9" id="KW-1133">Transmembrane helix</keyword>
<evidence type="ECO:0000256" key="2">
    <source>
        <dbReference type="ARBA" id="ARBA00022475"/>
    </source>
</evidence>
<dbReference type="Pfam" id="PF01252">
    <property type="entry name" value="Peptidase_A8"/>
    <property type="match status" value="1"/>
</dbReference>
<sequence length="182" mass="20262">MTNPLAKVWFTPTRGGSNWLWLSFFVVILDQATKALVISTVKFQDSISLLPILDIVYLENTGAAFSILAQASGWQRWFFITLAVVVSLTLMIWLRRIRSDQTILAIGLSLVLGGALGNVIDRVMHGYVVDFIYFNWRTWDFPAFNIADTAISIGAACLLIDAFLESGQDRRPADSTSQTPSK</sequence>
<dbReference type="EC" id="3.4.23.36" evidence="9"/>
<evidence type="ECO:0000256" key="4">
    <source>
        <dbReference type="ARBA" id="ARBA00022692"/>
    </source>
</evidence>
<organism evidence="12 13">
    <name type="scientific">Steroidobacter agaridevorans</name>
    <dbReference type="NCBI Taxonomy" id="2695856"/>
    <lineage>
        <taxon>Bacteria</taxon>
        <taxon>Pseudomonadati</taxon>
        <taxon>Pseudomonadota</taxon>
        <taxon>Gammaproteobacteria</taxon>
        <taxon>Steroidobacterales</taxon>
        <taxon>Steroidobacteraceae</taxon>
        <taxon>Steroidobacter</taxon>
    </lineage>
</organism>
<name>A0A829YNU0_9GAMM</name>
<feature type="transmembrane region" description="Helical" evidence="9">
    <location>
        <begin position="77"/>
        <end position="95"/>
    </location>
</feature>
<proteinExistence type="inferred from homology"/>
<dbReference type="NCBIfam" id="TIGR00077">
    <property type="entry name" value="lspA"/>
    <property type="match status" value="1"/>
</dbReference>
<dbReference type="PROSITE" id="PS00855">
    <property type="entry name" value="SPASE_II"/>
    <property type="match status" value="1"/>
</dbReference>
<dbReference type="UniPathway" id="UPA00665"/>
<dbReference type="PANTHER" id="PTHR33695">
    <property type="entry name" value="LIPOPROTEIN SIGNAL PEPTIDASE"/>
    <property type="match status" value="1"/>
</dbReference>
<feature type="transmembrane region" description="Helical" evidence="9">
    <location>
        <begin position="20"/>
        <end position="37"/>
    </location>
</feature>
<comment type="subcellular location">
    <subcellularLocation>
        <location evidence="9">Cell membrane</location>
        <topology evidence="9">Multi-pass membrane protein</topology>
    </subcellularLocation>
</comment>
<evidence type="ECO:0000256" key="7">
    <source>
        <dbReference type="ARBA" id="ARBA00022989"/>
    </source>
</evidence>